<dbReference type="GO" id="GO:0022857">
    <property type="term" value="F:transmembrane transporter activity"/>
    <property type="evidence" value="ECO:0007669"/>
    <property type="project" value="InterPro"/>
</dbReference>
<organism evidence="9 10">
    <name type="scientific">Beijerinckia indica subsp. indica (strain ATCC 9039 / DSM 1715 / NCIMB 8712)</name>
    <dbReference type="NCBI Taxonomy" id="395963"/>
    <lineage>
        <taxon>Bacteria</taxon>
        <taxon>Pseudomonadati</taxon>
        <taxon>Pseudomonadota</taxon>
        <taxon>Alphaproteobacteria</taxon>
        <taxon>Hyphomicrobiales</taxon>
        <taxon>Beijerinckiaceae</taxon>
        <taxon>Beijerinckia</taxon>
    </lineage>
</organism>
<sequence length="483" mass="51760">MVWTRFQAWPLQSVETMPRYLLVALIVACASFMENLDATVISTALPAIAADLHEDPIALKLAMTSYLLSLAVFIPISGWAADRFGARTIFCAAIVVFTLGSILCGFSGTLPELIGARIIQGLGGAMMVPVGRLVLLRSVERADLVRALSYLMVPALLGPVTGPIVGGFITTYFHWRWIFWINVPIGILGFTLAMIFIENIREDEAKPLDRSGFLLCGLGLGMLIFGFAGAGRGLVSPLAIALLAGCGGLCLTLYVRHAKRVAHPLIDLQLLAIPTFRASIVGGSLFRIGIGSLPFLLPLMLQIGFGMTPFQSGMVTFISSVGALLMKTTATPILRRFGFRFILIYDVILSAIILTSYGFFTVSTPMLAMMSLLLAGGFFRSLAFTSINAIAYADIDHDRMSQATSFASVAQQLSLSIGIAFAAGILQGLSFFQAEGDPFTLDNFKWGFIGVGLISAASVFVFRTLPQDAGAELASRPQTESAG</sequence>
<feature type="transmembrane region" description="Helical" evidence="7">
    <location>
        <begin position="444"/>
        <end position="462"/>
    </location>
</feature>
<keyword evidence="10" id="KW-1185">Reference proteome</keyword>
<evidence type="ECO:0000259" key="8">
    <source>
        <dbReference type="PROSITE" id="PS50850"/>
    </source>
</evidence>
<evidence type="ECO:0000313" key="10">
    <source>
        <dbReference type="Proteomes" id="UP000001695"/>
    </source>
</evidence>
<keyword evidence="2" id="KW-0813">Transport</keyword>
<gene>
    <name evidence="9" type="ordered locus">Bind_1924</name>
</gene>
<feature type="transmembrane region" description="Helical" evidence="7">
    <location>
        <begin position="303"/>
        <end position="325"/>
    </location>
</feature>
<comment type="subcellular location">
    <subcellularLocation>
        <location evidence="1">Cell membrane</location>
        <topology evidence="1">Multi-pass membrane protein</topology>
    </subcellularLocation>
</comment>
<evidence type="ECO:0000256" key="4">
    <source>
        <dbReference type="ARBA" id="ARBA00022692"/>
    </source>
</evidence>
<dbReference type="InterPro" id="IPR011701">
    <property type="entry name" value="MFS"/>
</dbReference>
<dbReference type="Gene3D" id="1.20.1720.10">
    <property type="entry name" value="Multidrug resistance protein D"/>
    <property type="match status" value="1"/>
</dbReference>
<dbReference type="HOGENOM" id="CLU_000960_28_0_5"/>
<feature type="transmembrane region" description="Helical" evidence="7">
    <location>
        <begin position="366"/>
        <end position="392"/>
    </location>
</feature>
<dbReference type="Gene3D" id="1.20.1250.20">
    <property type="entry name" value="MFS general substrate transporter like domains"/>
    <property type="match status" value="1"/>
</dbReference>
<dbReference type="AlphaFoldDB" id="B2IEF0"/>
<reference evidence="10" key="1">
    <citation type="submission" date="2008-03" db="EMBL/GenBank/DDBJ databases">
        <title>Complete sequence of chromosome of Beijerinckia indica subsp. indica ATCC 9039.</title>
        <authorList>
            <consortium name="US DOE Joint Genome Institute"/>
            <person name="Copeland A."/>
            <person name="Lucas S."/>
            <person name="Lapidus A."/>
            <person name="Glavina del Rio T."/>
            <person name="Dalin E."/>
            <person name="Tice H."/>
            <person name="Bruce D."/>
            <person name="Goodwin L."/>
            <person name="Pitluck S."/>
            <person name="LaButti K."/>
            <person name="Schmutz J."/>
            <person name="Larimer F."/>
            <person name="Land M."/>
            <person name="Hauser L."/>
            <person name="Kyrpides N."/>
            <person name="Mikhailova N."/>
            <person name="Dunfield P.F."/>
            <person name="Dedysh S.N."/>
            <person name="Liesack W."/>
            <person name="Saw J.H."/>
            <person name="Alam M."/>
            <person name="Chen Y."/>
            <person name="Murrell J.C."/>
            <person name="Richardson P."/>
        </authorList>
    </citation>
    <scope>NUCLEOTIDE SEQUENCE [LARGE SCALE GENOMIC DNA]</scope>
    <source>
        <strain evidence="10">ATCC 9039 / DSM 1715 / NCIMB 8712</strain>
    </source>
</reference>
<feature type="transmembrane region" description="Helical" evidence="7">
    <location>
        <begin position="177"/>
        <end position="200"/>
    </location>
</feature>
<dbReference type="InterPro" id="IPR004638">
    <property type="entry name" value="EmrB-like"/>
</dbReference>
<dbReference type="GO" id="GO:0005886">
    <property type="term" value="C:plasma membrane"/>
    <property type="evidence" value="ECO:0007669"/>
    <property type="project" value="UniProtKB-SubCell"/>
</dbReference>
<feature type="transmembrane region" description="Helical" evidence="7">
    <location>
        <begin position="236"/>
        <end position="255"/>
    </location>
</feature>
<feature type="transmembrane region" description="Helical" evidence="7">
    <location>
        <begin position="413"/>
        <end position="432"/>
    </location>
</feature>
<dbReference type="STRING" id="395963.Bind_1924"/>
<keyword evidence="3" id="KW-1003">Cell membrane</keyword>
<feature type="domain" description="Major facilitator superfamily (MFS) profile" evidence="8">
    <location>
        <begin position="23"/>
        <end position="469"/>
    </location>
</feature>
<keyword evidence="5 7" id="KW-1133">Transmembrane helix</keyword>
<dbReference type="CDD" id="cd17503">
    <property type="entry name" value="MFS_LmrB_MDR_like"/>
    <property type="match status" value="1"/>
</dbReference>
<evidence type="ECO:0000256" key="2">
    <source>
        <dbReference type="ARBA" id="ARBA00022448"/>
    </source>
</evidence>
<feature type="transmembrane region" description="Helical" evidence="7">
    <location>
        <begin position="337"/>
        <end position="360"/>
    </location>
</feature>
<dbReference type="NCBIfam" id="TIGR00711">
    <property type="entry name" value="efflux_EmrB"/>
    <property type="match status" value="1"/>
</dbReference>
<dbReference type="EMBL" id="CP001016">
    <property type="protein sequence ID" value="ACB95548.1"/>
    <property type="molecule type" value="Genomic_DNA"/>
</dbReference>
<feature type="transmembrane region" description="Helical" evidence="7">
    <location>
        <begin position="114"/>
        <end position="135"/>
    </location>
</feature>
<dbReference type="RefSeq" id="WP_012384905.1">
    <property type="nucleotide sequence ID" value="NC_010581.1"/>
</dbReference>
<dbReference type="PRINTS" id="PR01036">
    <property type="entry name" value="TCRTETB"/>
</dbReference>
<evidence type="ECO:0000313" key="9">
    <source>
        <dbReference type="EMBL" id="ACB95548.1"/>
    </source>
</evidence>
<evidence type="ECO:0000256" key="6">
    <source>
        <dbReference type="ARBA" id="ARBA00023136"/>
    </source>
</evidence>
<dbReference type="Proteomes" id="UP000001695">
    <property type="component" value="Chromosome"/>
</dbReference>
<dbReference type="KEGG" id="bid:Bind_1924"/>
<dbReference type="PROSITE" id="PS50850">
    <property type="entry name" value="MFS"/>
    <property type="match status" value="1"/>
</dbReference>
<evidence type="ECO:0000256" key="7">
    <source>
        <dbReference type="SAM" id="Phobius"/>
    </source>
</evidence>
<dbReference type="SUPFAM" id="SSF103473">
    <property type="entry name" value="MFS general substrate transporter"/>
    <property type="match status" value="1"/>
</dbReference>
<dbReference type="InterPro" id="IPR020846">
    <property type="entry name" value="MFS_dom"/>
</dbReference>
<evidence type="ECO:0000256" key="1">
    <source>
        <dbReference type="ARBA" id="ARBA00004651"/>
    </source>
</evidence>
<protein>
    <submittedName>
        <fullName evidence="9">Drug resistance transporter, EmrB/QacA subfamily</fullName>
    </submittedName>
</protein>
<feature type="transmembrane region" description="Helical" evidence="7">
    <location>
        <begin position="88"/>
        <end position="108"/>
    </location>
</feature>
<dbReference type="InterPro" id="IPR036259">
    <property type="entry name" value="MFS_trans_sf"/>
</dbReference>
<evidence type="ECO:0000256" key="5">
    <source>
        <dbReference type="ARBA" id="ARBA00022989"/>
    </source>
</evidence>
<feature type="transmembrane region" description="Helical" evidence="7">
    <location>
        <begin position="59"/>
        <end position="81"/>
    </location>
</feature>
<evidence type="ECO:0000256" key="3">
    <source>
        <dbReference type="ARBA" id="ARBA00022475"/>
    </source>
</evidence>
<reference evidence="9 10" key="2">
    <citation type="journal article" date="2010" name="J. Bacteriol.">
        <title>Complete genome sequence of Beijerinckia indica subsp. indica.</title>
        <authorList>
            <person name="Tamas I."/>
            <person name="Dedysh S.N."/>
            <person name="Liesack W."/>
            <person name="Stott M.B."/>
            <person name="Alam M."/>
            <person name="Murrell J.C."/>
            <person name="Dunfield P.F."/>
        </authorList>
    </citation>
    <scope>NUCLEOTIDE SEQUENCE [LARGE SCALE GENOMIC DNA]</scope>
    <source>
        <strain evidence="10">ATCC 9039 / DSM 1715 / NCIMB 8712</strain>
    </source>
</reference>
<dbReference type="PANTHER" id="PTHR23501">
    <property type="entry name" value="MAJOR FACILITATOR SUPERFAMILY"/>
    <property type="match status" value="1"/>
</dbReference>
<feature type="transmembrane region" description="Helical" evidence="7">
    <location>
        <begin position="147"/>
        <end position="171"/>
    </location>
</feature>
<accession>B2IEF0</accession>
<dbReference type="PANTHER" id="PTHR23501:SF1">
    <property type="entry name" value="TRANSPORT PROTEIN HSRA-RELATED"/>
    <property type="match status" value="1"/>
</dbReference>
<name>B2IEF0_BEII9</name>
<proteinExistence type="predicted"/>
<dbReference type="Pfam" id="PF07690">
    <property type="entry name" value="MFS_1"/>
    <property type="match status" value="1"/>
</dbReference>
<keyword evidence="6 7" id="KW-0472">Membrane</keyword>
<keyword evidence="4 7" id="KW-0812">Transmembrane</keyword>
<feature type="transmembrane region" description="Helical" evidence="7">
    <location>
        <begin position="276"/>
        <end position="297"/>
    </location>
</feature>
<dbReference type="eggNOG" id="COG2814">
    <property type="taxonomic scope" value="Bacteria"/>
</dbReference>
<feature type="transmembrane region" description="Helical" evidence="7">
    <location>
        <begin position="212"/>
        <end position="230"/>
    </location>
</feature>